<dbReference type="PANTHER" id="PTHR37423">
    <property type="entry name" value="SOLUBLE LYTIC MUREIN TRANSGLYCOSYLASE-RELATED"/>
    <property type="match status" value="1"/>
</dbReference>
<protein>
    <submittedName>
        <fullName evidence="3">Membrane-bound lytic murein transglycosylase D</fullName>
    </submittedName>
</protein>
<organism evidence="3 4">
    <name type="scientific">Flavisolibacter ginsengisoli DSM 18119</name>
    <dbReference type="NCBI Taxonomy" id="1121884"/>
    <lineage>
        <taxon>Bacteria</taxon>
        <taxon>Pseudomonadati</taxon>
        <taxon>Bacteroidota</taxon>
        <taxon>Chitinophagia</taxon>
        <taxon>Chitinophagales</taxon>
        <taxon>Chitinophagaceae</taxon>
        <taxon>Flavisolibacter</taxon>
    </lineage>
</organism>
<dbReference type="AlphaFoldDB" id="A0A1M4VN58"/>
<dbReference type="Gene3D" id="1.10.530.10">
    <property type="match status" value="1"/>
</dbReference>
<dbReference type="EMBL" id="FQUU01000003">
    <property type="protein sequence ID" value="SHE70267.1"/>
    <property type="molecule type" value="Genomic_DNA"/>
</dbReference>
<evidence type="ECO:0000259" key="2">
    <source>
        <dbReference type="Pfam" id="PF01464"/>
    </source>
</evidence>
<accession>A0A1M4VN58</accession>
<proteinExistence type="inferred from homology"/>
<dbReference type="InterPro" id="IPR008258">
    <property type="entry name" value="Transglycosylase_SLT_dom_1"/>
</dbReference>
<dbReference type="PANTHER" id="PTHR37423:SF2">
    <property type="entry name" value="MEMBRANE-BOUND LYTIC MUREIN TRANSGLYCOSYLASE C"/>
    <property type="match status" value="1"/>
</dbReference>
<feature type="domain" description="Transglycosylase SLT" evidence="2">
    <location>
        <begin position="112"/>
        <end position="221"/>
    </location>
</feature>
<evidence type="ECO:0000313" key="3">
    <source>
        <dbReference type="EMBL" id="SHE70267.1"/>
    </source>
</evidence>
<dbReference type="SUPFAM" id="SSF53955">
    <property type="entry name" value="Lysozyme-like"/>
    <property type="match status" value="1"/>
</dbReference>
<name>A0A1M4VN58_9BACT</name>
<dbReference type="OrthoDB" id="9815002at2"/>
<evidence type="ECO:0000313" key="4">
    <source>
        <dbReference type="Proteomes" id="UP000184048"/>
    </source>
</evidence>
<sequence>MLKRKLVKAGFFGHGAFFIMVSPFSVSPKAQTLGNDSALSGNPIVHQTLCKDTSVQLPADTVVLAATEAKPEAPKITMNAMAAKYASQFIKKNTEALEIVEKRSGVYFNIIEPIFKKYDLPVELKYLAVVESQLKASALSHVGARGPWQLMASTARDLGLKVNGKRDERTHYYKSTEAAAKHLRDLYNEFGDWLLVIAAYNSGSGPVLKAIKRSGSHNFWSLQAFLPAETRGHVKRFIATHYYFQQEGSLTMLTKSETKKYLKEISDYKVKQNLQMDENTIIAVR</sequence>
<gene>
    <name evidence="3" type="ORF">SAMN02745131_00912</name>
</gene>
<dbReference type="RefSeq" id="WP_072834054.1">
    <property type="nucleotide sequence ID" value="NZ_FQUU01000003.1"/>
</dbReference>
<dbReference type="STRING" id="1121884.SAMN02745131_00912"/>
<reference evidence="3 4" key="1">
    <citation type="submission" date="2016-11" db="EMBL/GenBank/DDBJ databases">
        <authorList>
            <person name="Jaros S."/>
            <person name="Januszkiewicz K."/>
            <person name="Wedrychowicz H."/>
        </authorList>
    </citation>
    <scope>NUCLEOTIDE SEQUENCE [LARGE SCALE GENOMIC DNA]</scope>
    <source>
        <strain evidence="3 4">DSM 18119</strain>
    </source>
</reference>
<dbReference type="InterPro" id="IPR023346">
    <property type="entry name" value="Lysozyme-like_dom_sf"/>
</dbReference>
<dbReference type="CDD" id="cd16894">
    <property type="entry name" value="MltD-like"/>
    <property type="match status" value="1"/>
</dbReference>
<evidence type="ECO:0000256" key="1">
    <source>
        <dbReference type="ARBA" id="ARBA00007734"/>
    </source>
</evidence>
<dbReference type="Proteomes" id="UP000184048">
    <property type="component" value="Unassembled WGS sequence"/>
</dbReference>
<comment type="similarity">
    <text evidence="1">Belongs to the transglycosylase Slt family.</text>
</comment>
<dbReference type="Pfam" id="PF01464">
    <property type="entry name" value="SLT"/>
    <property type="match status" value="1"/>
</dbReference>
<keyword evidence="4" id="KW-1185">Reference proteome</keyword>